<keyword evidence="4" id="KW-0067">ATP-binding</keyword>
<reference evidence="8" key="1">
    <citation type="submission" date="2021-10" db="EMBL/GenBank/DDBJ databases">
        <title>Streptomonospora sp. nov., isolated from mangrove soil.</title>
        <authorList>
            <person name="Chen X."/>
            <person name="Ge X."/>
            <person name="Liu W."/>
        </authorList>
    </citation>
    <scope>NUCLEOTIDE SEQUENCE</scope>
    <source>
        <strain evidence="8">S1-112</strain>
    </source>
</reference>
<feature type="region of interest" description="Disordered" evidence="5">
    <location>
        <begin position="297"/>
        <end position="357"/>
    </location>
</feature>
<feature type="compositionally biased region" description="Pro residues" evidence="5">
    <location>
        <begin position="332"/>
        <end position="348"/>
    </location>
</feature>
<comment type="caution">
    <text evidence="8">The sequence shown here is derived from an EMBL/GenBank/DDBJ whole genome shotgun (WGS) entry which is preliminary data.</text>
</comment>
<dbReference type="GO" id="GO:0004674">
    <property type="term" value="F:protein serine/threonine kinase activity"/>
    <property type="evidence" value="ECO:0007669"/>
    <property type="project" value="TreeGrafter"/>
</dbReference>
<dbReference type="Gene3D" id="3.30.200.20">
    <property type="entry name" value="Phosphorylase Kinase, domain 1"/>
    <property type="match status" value="1"/>
</dbReference>
<dbReference type="InterPro" id="IPR000719">
    <property type="entry name" value="Prot_kinase_dom"/>
</dbReference>
<evidence type="ECO:0000313" key="8">
    <source>
        <dbReference type="EMBL" id="MDA0563905.1"/>
    </source>
</evidence>
<dbReference type="Pfam" id="PF00069">
    <property type="entry name" value="Pkinase"/>
    <property type="match status" value="1"/>
</dbReference>
<evidence type="ECO:0000256" key="1">
    <source>
        <dbReference type="ARBA" id="ARBA00022679"/>
    </source>
</evidence>
<dbReference type="SUPFAM" id="SSF56112">
    <property type="entry name" value="Protein kinase-like (PK-like)"/>
    <property type="match status" value="1"/>
</dbReference>
<feature type="region of interest" description="Disordered" evidence="5">
    <location>
        <begin position="547"/>
        <end position="569"/>
    </location>
</feature>
<feature type="transmembrane region" description="Helical" evidence="6">
    <location>
        <begin position="510"/>
        <end position="535"/>
    </location>
</feature>
<evidence type="ECO:0000256" key="4">
    <source>
        <dbReference type="ARBA" id="ARBA00022840"/>
    </source>
</evidence>
<keyword evidence="2" id="KW-0547">Nucleotide-binding</keyword>
<dbReference type="AlphaFoldDB" id="A0A9X3NIX2"/>
<feature type="domain" description="Protein kinase" evidence="7">
    <location>
        <begin position="16"/>
        <end position="278"/>
    </location>
</feature>
<dbReference type="EMBL" id="JAJAQC010000007">
    <property type="protein sequence ID" value="MDA0563905.1"/>
    <property type="molecule type" value="Genomic_DNA"/>
</dbReference>
<accession>A0A9X3NIX2</accession>
<evidence type="ECO:0000259" key="7">
    <source>
        <dbReference type="PROSITE" id="PS50011"/>
    </source>
</evidence>
<dbReference type="PANTHER" id="PTHR43289">
    <property type="entry name" value="MITOGEN-ACTIVATED PROTEIN KINASE KINASE KINASE 20-RELATED"/>
    <property type="match status" value="1"/>
</dbReference>
<evidence type="ECO:0000256" key="5">
    <source>
        <dbReference type="SAM" id="MobiDB-lite"/>
    </source>
</evidence>
<proteinExistence type="predicted"/>
<keyword evidence="6" id="KW-1133">Transmembrane helix</keyword>
<feature type="compositionally biased region" description="Polar residues" evidence="5">
    <location>
        <begin position="559"/>
        <end position="569"/>
    </location>
</feature>
<evidence type="ECO:0000313" key="9">
    <source>
        <dbReference type="Proteomes" id="UP001140076"/>
    </source>
</evidence>
<sequence>MAEPQRPGAPHRIGPYRVLHRLGRSAVGRTYLAAAPDGRRVAVTLLDALAAAEPGLRRGLVREIAALRRIGGARTVPVLAADTEADPPWVATPFVAGMPLDRAVYRHGPLPAATVAVLGAGAAEGLAQEHAAGLLRGRLVPADVLLAADGPLLVSPALVRAAAGDSSSSVAGLGLGALGFLPPETLAGAPAGTAADVFALACVLVYAATGRSPFAAETDAAAAYRVLHAAPDLADVPAALAEPLAACLAKDPAGRPTAEHLAEALRAAEAPAPGQGWLPEPIARIIAAGYPAVDTVANSGTTDAPPKSRPATVVPLPDSPFGPAVPAMPVTPVAPPAPRSTAPPAPPPPDREAPVRVARPMRRRLTARGALSAWDLSGATALDTRLAPAPRRHAPPPRLAARPAPRTGTRSPEYAEAADLADADPADTADFADEDDVVLPSGWGPSPATDPRAGGETAPPPWAEPVVPAPPPVPASSRTGARLLPALLAGSGLVIAVVLVGTVSSAQSSALLWVLGALVAAGVAVPATALGFHAFRRPHVAWRANRRRLGGSHEDDTPPNGSTDPESSE</sequence>
<feature type="transmembrane region" description="Helical" evidence="6">
    <location>
        <begin position="483"/>
        <end position="504"/>
    </location>
</feature>
<feature type="region of interest" description="Disordered" evidence="5">
    <location>
        <begin position="386"/>
        <end position="417"/>
    </location>
</feature>
<keyword evidence="3 8" id="KW-0418">Kinase</keyword>
<keyword evidence="9" id="KW-1185">Reference proteome</keyword>
<keyword evidence="6" id="KW-0812">Transmembrane</keyword>
<dbReference type="GO" id="GO:0005524">
    <property type="term" value="F:ATP binding"/>
    <property type="evidence" value="ECO:0007669"/>
    <property type="project" value="UniProtKB-KW"/>
</dbReference>
<organism evidence="8 9">
    <name type="scientific">Streptomonospora mangrovi</name>
    <dbReference type="NCBI Taxonomy" id="2883123"/>
    <lineage>
        <taxon>Bacteria</taxon>
        <taxon>Bacillati</taxon>
        <taxon>Actinomycetota</taxon>
        <taxon>Actinomycetes</taxon>
        <taxon>Streptosporangiales</taxon>
        <taxon>Nocardiopsidaceae</taxon>
        <taxon>Streptomonospora</taxon>
    </lineage>
</organism>
<feature type="compositionally biased region" description="Pro residues" evidence="5">
    <location>
        <begin position="458"/>
        <end position="474"/>
    </location>
</feature>
<dbReference type="RefSeq" id="WP_270071189.1">
    <property type="nucleotide sequence ID" value="NZ_JAJAQC010000007.1"/>
</dbReference>
<gene>
    <name evidence="8" type="ORF">LG943_06125</name>
</gene>
<evidence type="ECO:0000256" key="6">
    <source>
        <dbReference type="SAM" id="Phobius"/>
    </source>
</evidence>
<dbReference type="Gene3D" id="1.10.510.10">
    <property type="entry name" value="Transferase(Phosphotransferase) domain 1"/>
    <property type="match status" value="1"/>
</dbReference>
<name>A0A9X3NIX2_9ACTN</name>
<keyword evidence="1" id="KW-0808">Transferase</keyword>
<evidence type="ECO:0000256" key="3">
    <source>
        <dbReference type="ARBA" id="ARBA00022777"/>
    </source>
</evidence>
<dbReference type="PANTHER" id="PTHR43289:SF34">
    <property type="entry name" value="SERINE_THREONINE-PROTEIN KINASE YBDM-RELATED"/>
    <property type="match status" value="1"/>
</dbReference>
<protein>
    <submittedName>
        <fullName evidence="8">Protein kinase</fullName>
    </submittedName>
</protein>
<evidence type="ECO:0000256" key="2">
    <source>
        <dbReference type="ARBA" id="ARBA00022741"/>
    </source>
</evidence>
<dbReference type="PROSITE" id="PS50011">
    <property type="entry name" value="PROTEIN_KINASE_DOM"/>
    <property type="match status" value="1"/>
</dbReference>
<dbReference type="Proteomes" id="UP001140076">
    <property type="component" value="Unassembled WGS sequence"/>
</dbReference>
<dbReference type="InterPro" id="IPR011009">
    <property type="entry name" value="Kinase-like_dom_sf"/>
</dbReference>
<feature type="region of interest" description="Disordered" evidence="5">
    <location>
        <begin position="435"/>
        <end position="476"/>
    </location>
</feature>
<keyword evidence="6" id="KW-0472">Membrane</keyword>